<dbReference type="InterPro" id="IPR044862">
    <property type="entry name" value="Pro_4_hyd_alph_FE2OG_OXY"/>
</dbReference>
<feature type="transmembrane region" description="Helical" evidence="1">
    <location>
        <begin position="15"/>
        <end position="43"/>
    </location>
</feature>
<gene>
    <name evidence="3" type="ORF">CTEN210_10501</name>
</gene>
<dbReference type="Proteomes" id="UP001054902">
    <property type="component" value="Unassembled WGS sequence"/>
</dbReference>
<evidence type="ECO:0000313" key="3">
    <source>
        <dbReference type="EMBL" id="GFH54025.1"/>
    </source>
</evidence>
<sequence>MGTKSMSKHVKKNPLYFVCVTTFVVAAVCLTYWLSLWTSLSVIEKPMQRQRSNDENDTAAATNNHVDEKKTHFGIIEELYQVVTAERLDKIAQKHREAYAHASPFPHIVIDGIFPKRILEAISSEFPVNEDEKGCFTETCFSQAKQNKKSAVNDEREMGMYTRVFYAFLKSSTWVTFLEQLSGIENIIPDPHYRGSGLQMTASGGSLDIHADFNRMKKYNLDRRVNTFVYLNNDWPESYGGHLELWGRDMKSCYQKILPSMGRFVVFSSTDFSYHGHPQPQTSPKVRARRSMALYYYTNGRPVEECLNQNCEGNDHSTLFQKPLNCTVCEEAMCKRYDETEPYWVHASF</sequence>
<evidence type="ECO:0000256" key="1">
    <source>
        <dbReference type="SAM" id="Phobius"/>
    </source>
</evidence>
<accession>A0AAD3CZZ6</accession>
<feature type="domain" description="Prolyl 4-hydroxylase alpha subunit Fe(2+) 2OG dioxygenase" evidence="2">
    <location>
        <begin position="201"/>
        <end position="297"/>
    </location>
</feature>
<dbReference type="Gene3D" id="2.60.120.620">
    <property type="entry name" value="q2cbj1_9rhob like domain"/>
    <property type="match status" value="1"/>
</dbReference>
<evidence type="ECO:0000313" key="4">
    <source>
        <dbReference type="Proteomes" id="UP001054902"/>
    </source>
</evidence>
<name>A0AAD3CZZ6_9STRA</name>
<keyword evidence="1" id="KW-1133">Transmembrane helix</keyword>
<keyword evidence="1" id="KW-0472">Membrane</keyword>
<dbReference type="AlphaFoldDB" id="A0AAD3CZZ6"/>
<dbReference type="Pfam" id="PF13640">
    <property type="entry name" value="2OG-FeII_Oxy_3"/>
    <property type="match status" value="1"/>
</dbReference>
<dbReference type="EMBL" id="BLLK01000047">
    <property type="protein sequence ID" value="GFH54025.1"/>
    <property type="molecule type" value="Genomic_DNA"/>
</dbReference>
<keyword evidence="1" id="KW-0812">Transmembrane</keyword>
<protein>
    <recommendedName>
        <fullName evidence="2">Prolyl 4-hydroxylase alpha subunit Fe(2+) 2OG dioxygenase domain-containing protein</fullName>
    </recommendedName>
</protein>
<comment type="caution">
    <text evidence="3">The sequence shown here is derived from an EMBL/GenBank/DDBJ whole genome shotgun (WGS) entry which is preliminary data.</text>
</comment>
<organism evidence="3 4">
    <name type="scientific">Chaetoceros tenuissimus</name>
    <dbReference type="NCBI Taxonomy" id="426638"/>
    <lineage>
        <taxon>Eukaryota</taxon>
        <taxon>Sar</taxon>
        <taxon>Stramenopiles</taxon>
        <taxon>Ochrophyta</taxon>
        <taxon>Bacillariophyta</taxon>
        <taxon>Coscinodiscophyceae</taxon>
        <taxon>Chaetocerotophycidae</taxon>
        <taxon>Chaetocerotales</taxon>
        <taxon>Chaetocerotaceae</taxon>
        <taxon>Chaetoceros</taxon>
    </lineage>
</organism>
<evidence type="ECO:0000259" key="2">
    <source>
        <dbReference type="Pfam" id="PF13640"/>
    </source>
</evidence>
<reference evidence="3 4" key="1">
    <citation type="journal article" date="2021" name="Sci. Rep.">
        <title>The genome of the diatom Chaetoceros tenuissimus carries an ancient integrated fragment of an extant virus.</title>
        <authorList>
            <person name="Hongo Y."/>
            <person name="Kimura K."/>
            <person name="Takaki Y."/>
            <person name="Yoshida Y."/>
            <person name="Baba S."/>
            <person name="Kobayashi G."/>
            <person name="Nagasaki K."/>
            <person name="Hano T."/>
            <person name="Tomaru Y."/>
        </authorList>
    </citation>
    <scope>NUCLEOTIDE SEQUENCE [LARGE SCALE GENOMIC DNA]</scope>
    <source>
        <strain evidence="3 4">NIES-3715</strain>
    </source>
</reference>
<proteinExistence type="predicted"/>
<keyword evidence="4" id="KW-1185">Reference proteome</keyword>